<keyword evidence="4" id="KW-1185">Reference proteome</keyword>
<dbReference type="EMBL" id="VSSB01000002">
    <property type="protein sequence ID" value="TYL51165.1"/>
    <property type="molecule type" value="Genomic_DNA"/>
</dbReference>
<feature type="transmembrane region" description="Helical" evidence="2">
    <location>
        <begin position="277"/>
        <end position="296"/>
    </location>
</feature>
<name>A0A5S4VAS6_9MICO</name>
<proteinExistence type="predicted"/>
<keyword evidence="2" id="KW-0472">Membrane</keyword>
<feature type="region of interest" description="Disordered" evidence="1">
    <location>
        <begin position="751"/>
        <end position="783"/>
    </location>
</feature>
<gene>
    <name evidence="3" type="ORF">FYC51_18790</name>
</gene>
<dbReference type="AlphaFoldDB" id="A0A5S4VAS6"/>
<dbReference type="Proteomes" id="UP000325243">
    <property type="component" value="Unassembled WGS sequence"/>
</dbReference>
<feature type="transmembrane region" description="Helical" evidence="2">
    <location>
        <begin position="181"/>
        <end position="203"/>
    </location>
</feature>
<keyword evidence="2" id="KW-1133">Transmembrane helix</keyword>
<reference evidence="3 4" key="1">
    <citation type="submission" date="2019-08" db="EMBL/GenBank/DDBJ databases">
        <authorList>
            <person name="Hu J."/>
        </authorList>
    </citation>
    <scope>NUCLEOTIDE SEQUENCE [LARGE SCALE GENOMIC DNA]</scope>
    <source>
        <strain evidence="3 4">NEAU-184</strain>
    </source>
</reference>
<protein>
    <submittedName>
        <fullName evidence="3">Uncharacterized protein</fullName>
    </submittedName>
</protein>
<keyword evidence="2" id="KW-0812">Transmembrane</keyword>
<evidence type="ECO:0000256" key="2">
    <source>
        <dbReference type="SAM" id="Phobius"/>
    </source>
</evidence>
<evidence type="ECO:0000256" key="1">
    <source>
        <dbReference type="SAM" id="MobiDB-lite"/>
    </source>
</evidence>
<feature type="transmembrane region" description="Helical" evidence="2">
    <location>
        <begin position="224"/>
        <end position="246"/>
    </location>
</feature>
<accession>A0A5S4VAS6</accession>
<dbReference type="RefSeq" id="WP_148735262.1">
    <property type="nucleotide sequence ID" value="NZ_VSSB01000002.1"/>
</dbReference>
<feature type="transmembrane region" description="Helical" evidence="2">
    <location>
        <begin position="21"/>
        <end position="41"/>
    </location>
</feature>
<evidence type="ECO:0000313" key="3">
    <source>
        <dbReference type="EMBL" id="TYL51165.1"/>
    </source>
</evidence>
<organism evidence="3 4">
    <name type="scientific">Agromyces mariniharenae</name>
    <dbReference type="NCBI Taxonomy" id="2604423"/>
    <lineage>
        <taxon>Bacteria</taxon>
        <taxon>Bacillati</taxon>
        <taxon>Actinomycetota</taxon>
        <taxon>Actinomycetes</taxon>
        <taxon>Micrococcales</taxon>
        <taxon>Microbacteriaceae</taxon>
        <taxon>Agromyces</taxon>
    </lineage>
</organism>
<sequence length="783" mass="85140">MSGIHGIGRAWGAAMPKWQRLTRIGVLLFLTVTPTVSPLGASMAASANPEVVLGRAVATDAADECATFSAGSNSAAAGAKVLELFSAAGSDADVVAAQVVGCLATQTSLDADERTMAACDAASTLSLANRHADAAALIKAYQAVQGSTEACDVQLSSAEAELSPTAPEDLEELWTSFDEEVLQALLPIVSFVGLSALAIIALGRLTILIDPFRNLRSNPVTRSMAWFLGLLLALLTPTIFVVRGLWLMRTEELSQVAIPLSPWQLFVDLLGSPSPEWWLLLIGAGLAVLLLGYAFATTRSTHITITSSKGEGEVLDSARLMATIDAVAGRPDRGLEFPVGTDIETAADSVSNLSENKAVAAVQSLVKVVFGSTPWNLGVENESAEAVSLAVSRNGKLLVAKRLRLSDYSSLSTMELPSKADRLAALVAGEFVAAMRDQYRWEFDPGLHGATSAQSIALHYLASAQLQAETTDPDEWRPTLMRAVALDPANRAASATLRFITDRFATGPDLERYRKRLTQVLHDELELTRHGRTRIKYGLGFDSARRDDIVEDAMATPVRRLRRNDLLIRIAQSLVAVERNCIAQADARAGEIDTAPLLTYLLKVRGNRSANPILTNKRRMLADITLFLTDCQDGSLEPPAELRRAERKAWNEARPLKPKGLAIERLVCEEAALAIYGDFRNVPDVCYSLACRRAMGGFTRSDDSIESMESLLKVAFRRPYNREWAPRDPELADYYRANKPEVDLWIREAVAATPRPKPKPKPKLKGQTPSLRSSPIRRRVTEH</sequence>
<comment type="caution">
    <text evidence="3">The sequence shown here is derived from an EMBL/GenBank/DDBJ whole genome shotgun (WGS) entry which is preliminary data.</text>
</comment>
<evidence type="ECO:0000313" key="4">
    <source>
        <dbReference type="Proteomes" id="UP000325243"/>
    </source>
</evidence>